<feature type="transmembrane region" description="Helical" evidence="7">
    <location>
        <begin position="269"/>
        <end position="287"/>
    </location>
</feature>
<comment type="subcellular location">
    <subcellularLocation>
        <location evidence="1">Cell membrane</location>
        <topology evidence="1">Multi-pass membrane protein</topology>
    </subcellularLocation>
</comment>
<evidence type="ECO:0000256" key="2">
    <source>
        <dbReference type="ARBA" id="ARBA00007400"/>
    </source>
</evidence>
<keyword evidence="9" id="KW-0012">Acyltransferase</keyword>
<feature type="transmembrane region" description="Helical" evidence="7">
    <location>
        <begin position="338"/>
        <end position="361"/>
    </location>
</feature>
<comment type="caution">
    <text evidence="9">The sequence shown here is derived from an EMBL/GenBank/DDBJ whole genome shotgun (WGS) entry which is preliminary data.</text>
</comment>
<keyword evidence="4 7" id="KW-0812">Transmembrane</keyword>
<evidence type="ECO:0000313" key="10">
    <source>
        <dbReference type="Proteomes" id="UP000268007"/>
    </source>
</evidence>
<dbReference type="PANTHER" id="PTHR40074:SF2">
    <property type="entry name" value="O-ACETYLTRANSFERASE WECH"/>
    <property type="match status" value="1"/>
</dbReference>
<feature type="transmembrane region" description="Helical" evidence="7">
    <location>
        <begin position="142"/>
        <end position="172"/>
    </location>
</feature>
<dbReference type="AlphaFoldDB" id="A0A495IYX3"/>
<feature type="transmembrane region" description="Helical" evidence="7">
    <location>
        <begin position="209"/>
        <end position="226"/>
    </location>
</feature>
<dbReference type="GO" id="GO:0009246">
    <property type="term" value="P:enterobacterial common antigen biosynthetic process"/>
    <property type="evidence" value="ECO:0007669"/>
    <property type="project" value="TreeGrafter"/>
</dbReference>
<evidence type="ECO:0000256" key="1">
    <source>
        <dbReference type="ARBA" id="ARBA00004651"/>
    </source>
</evidence>
<keyword evidence="6 7" id="KW-0472">Membrane</keyword>
<evidence type="ECO:0000256" key="4">
    <source>
        <dbReference type="ARBA" id="ARBA00022692"/>
    </source>
</evidence>
<feature type="transmembrane region" description="Helical" evidence="7">
    <location>
        <begin position="307"/>
        <end position="326"/>
    </location>
</feature>
<keyword evidence="9" id="KW-0808">Transferase</keyword>
<dbReference type="GO" id="GO:0016413">
    <property type="term" value="F:O-acetyltransferase activity"/>
    <property type="evidence" value="ECO:0007669"/>
    <property type="project" value="TreeGrafter"/>
</dbReference>
<gene>
    <name evidence="9" type="ORF">BDD43_2078</name>
</gene>
<name>A0A495IYX3_9SPHI</name>
<organism evidence="9 10">
    <name type="scientific">Mucilaginibacter gracilis</name>
    <dbReference type="NCBI Taxonomy" id="423350"/>
    <lineage>
        <taxon>Bacteria</taxon>
        <taxon>Pseudomonadati</taxon>
        <taxon>Bacteroidota</taxon>
        <taxon>Sphingobacteriia</taxon>
        <taxon>Sphingobacteriales</taxon>
        <taxon>Sphingobacteriaceae</taxon>
        <taxon>Mucilaginibacter</taxon>
    </lineage>
</organism>
<feature type="domain" description="Acyltransferase 3" evidence="8">
    <location>
        <begin position="29"/>
        <end position="360"/>
    </location>
</feature>
<dbReference type="PANTHER" id="PTHR40074">
    <property type="entry name" value="O-ACETYLTRANSFERASE WECH"/>
    <property type="match status" value="1"/>
</dbReference>
<comment type="similarity">
    <text evidence="2">Belongs to the acyltransferase 3 family.</text>
</comment>
<evidence type="ECO:0000256" key="3">
    <source>
        <dbReference type="ARBA" id="ARBA00022475"/>
    </source>
</evidence>
<keyword evidence="3" id="KW-1003">Cell membrane</keyword>
<evidence type="ECO:0000259" key="8">
    <source>
        <dbReference type="Pfam" id="PF01757"/>
    </source>
</evidence>
<evidence type="ECO:0000256" key="6">
    <source>
        <dbReference type="ARBA" id="ARBA00023136"/>
    </source>
</evidence>
<accession>A0A495IYX3</accession>
<dbReference type="InterPro" id="IPR002656">
    <property type="entry name" value="Acyl_transf_3_dom"/>
</dbReference>
<feature type="transmembrane region" description="Helical" evidence="7">
    <location>
        <begin position="238"/>
        <end position="257"/>
    </location>
</feature>
<dbReference type="Proteomes" id="UP000268007">
    <property type="component" value="Unassembled WGS sequence"/>
</dbReference>
<evidence type="ECO:0000256" key="7">
    <source>
        <dbReference type="SAM" id="Phobius"/>
    </source>
</evidence>
<dbReference type="EMBL" id="RBKU01000001">
    <property type="protein sequence ID" value="RKR81916.1"/>
    <property type="molecule type" value="Genomic_DNA"/>
</dbReference>
<reference evidence="9 10" key="1">
    <citation type="submission" date="2018-10" db="EMBL/GenBank/DDBJ databases">
        <title>Genomic Encyclopedia of Archaeal and Bacterial Type Strains, Phase II (KMG-II): from individual species to whole genera.</title>
        <authorList>
            <person name="Goeker M."/>
        </authorList>
    </citation>
    <scope>NUCLEOTIDE SEQUENCE [LARGE SCALE GENOMIC DNA]</scope>
    <source>
        <strain evidence="9 10">DSM 18602</strain>
    </source>
</reference>
<sequence>MGQSKFRPPVIANSGAVEGAGVKKNYLVIDTIRFIAMCSIVWGHCNLGCEQRVFHNIDDIFIQSVILQLGKIGTIIFFLISGFLMESKIDSYTPLSFLKLRLRSTIIPWFVVVLLFGLLNLSNDASLKTALAQHHYKEALNINFIILRTAIFYFAYWFIIVYLISAVLLIALKKHLNKAWLGLSLALITAFYCVNLHYGWVSAYHTKAFLGYAFFMWLGIIISKNYTRFIAFLENTSWGYFILAFAISFIFACREGINLSKIGCADPYASIRITNIFNSLLAFACLFKLGKINLINKLDPRKTVYGIYLLHNMVIYGITELYHSFFSNYNINPSISNLLVAEIIAFIFVLSVTYLITILLLGKRRQLVIT</sequence>
<evidence type="ECO:0000256" key="5">
    <source>
        <dbReference type="ARBA" id="ARBA00022989"/>
    </source>
</evidence>
<keyword evidence="10" id="KW-1185">Reference proteome</keyword>
<evidence type="ECO:0000313" key="9">
    <source>
        <dbReference type="EMBL" id="RKR81916.1"/>
    </source>
</evidence>
<proteinExistence type="inferred from homology"/>
<feature type="transmembrane region" description="Helical" evidence="7">
    <location>
        <begin position="60"/>
        <end position="85"/>
    </location>
</feature>
<keyword evidence="5 7" id="KW-1133">Transmembrane helix</keyword>
<dbReference type="Pfam" id="PF01757">
    <property type="entry name" value="Acyl_transf_3"/>
    <property type="match status" value="1"/>
</dbReference>
<feature type="transmembrane region" description="Helical" evidence="7">
    <location>
        <begin position="106"/>
        <end position="122"/>
    </location>
</feature>
<dbReference type="GO" id="GO:0005886">
    <property type="term" value="C:plasma membrane"/>
    <property type="evidence" value="ECO:0007669"/>
    <property type="project" value="UniProtKB-SubCell"/>
</dbReference>
<feature type="transmembrane region" description="Helical" evidence="7">
    <location>
        <begin position="179"/>
        <end position="197"/>
    </location>
</feature>
<protein>
    <submittedName>
        <fullName evidence="9">Membrane-bound acyltransferase YfiQ involved in biofilm formation</fullName>
    </submittedName>
</protein>